<reference evidence="12 13" key="1">
    <citation type="submission" date="2020-07" db="EMBL/GenBank/DDBJ databases">
        <title>Characterization and genome sequencing of isolate MD1, a novel member within the family Lachnospiraceae.</title>
        <authorList>
            <person name="Rettenmaier R."/>
            <person name="Di Bello L."/>
            <person name="Zinser C."/>
            <person name="Scheitz K."/>
            <person name="Liebl W."/>
            <person name="Zverlov V."/>
        </authorList>
    </citation>
    <scope>NUCLEOTIDE SEQUENCE [LARGE SCALE GENOMIC DNA]</scope>
    <source>
        <strain evidence="12 13">MD1</strain>
    </source>
</reference>
<evidence type="ECO:0000256" key="1">
    <source>
        <dbReference type="ARBA" id="ARBA00001966"/>
    </source>
</evidence>
<evidence type="ECO:0000256" key="8">
    <source>
        <dbReference type="ARBA" id="ARBA00023004"/>
    </source>
</evidence>
<name>A0A839K4K7_9FIRM</name>
<proteinExistence type="predicted"/>
<dbReference type="PROSITE" id="PS51379">
    <property type="entry name" value="4FE4S_FER_2"/>
    <property type="match status" value="2"/>
</dbReference>
<evidence type="ECO:0000256" key="6">
    <source>
        <dbReference type="ARBA" id="ARBA00022723"/>
    </source>
</evidence>
<evidence type="ECO:0000256" key="10">
    <source>
        <dbReference type="RuleBase" id="RU365098"/>
    </source>
</evidence>
<evidence type="ECO:0000256" key="2">
    <source>
        <dbReference type="ARBA" id="ARBA00003532"/>
    </source>
</evidence>
<comment type="caution">
    <text evidence="12">The sequence shown here is derived from an EMBL/GenBank/DDBJ whole genome shotgun (WGS) entry which is preliminary data.</text>
</comment>
<evidence type="ECO:0000256" key="7">
    <source>
        <dbReference type="ARBA" id="ARBA00022982"/>
    </source>
</evidence>
<keyword evidence="7 10" id="KW-0249">Electron transport</keyword>
<sequence>MAYTISDECISCGACSGECPTDSISEGANHYEINPDTCIDCGACADTCPTGAITA</sequence>
<accession>A0A839K4K7</accession>
<feature type="domain" description="4Fe-4S ferredoxin-type" evidence="11">
    <location>
        <begin position="29"/>
        <end position="55"/>
    </location>
</feature>
<dbReference type="InterPro" id="IPR017896">
    <property type="entry name" value="4Fe4S_Fe-S-bd"/>
</dbReference>
<dbReference type="SUPFAM" id="SSF54862">
    <property type="entry name" value="4Fe-4S ferredoxins"/>
    <property type="match status" value="1"/>
</dbReference>
<dbReference type="GO" id="GO:0051539">
    <property type="term" value="F:4 iron, 4 sulfur cluster binding"/>
    <property type="evidence" value="ECO:0007669"/>
    <property type="project" value="UniProtKB-UniRule"/>
</dbReference>
<dbReference type="AlphaFoldDB" id="A0A839K4K7"/>
<dbReference type="InterPro" id="IPR000813">
    <property type="entry name" value="7Fe_ferredoxin"/>
</dbReference>
<dbReference type="PROSITE" id="PS00198">
    <property type="entry name" value="4FE4S_FER_1"/>
    <property type="match status" value="1"/>
</dbReference>
<organism evidence="12 13">
    <name type="scientific">Variimorphobacter saccharofermentans</name>
    <dbReference type="NCBI Taxonomy" id="2755051"/>
    <lineage>
        <taxon>Bacteria</taxon>
        <taxon>Bacillati</taxon>
        <taxon>Bacillota</taxon>
        <taxon>Clostridia</taxon>
        <taxon>Lachnospirales</taxon>
        <taxon>Lachnospiraceae</taxon>
        <taxon>Variimorphobacter</taxon>
    </lineage>
</organism>
<dbReference type="PANTHER" id="PTHR24960">
    <property type="entry name" value="PHOTOSYSTEM I IRON-SULFUR CENTER-RELATED"/>
    <property type="match status" value="1"/>
</dbReference>
<comment type="function">
    <text evidence="2 10">Ferredoxins are iron-sulfur proteins that transfer electrons in a wide variety of metabolic reactions.</text>
</comment>
<dbReference type="InterPro" id="IPR017900">
    <property type="entry name" value="4Fe4S_Fe_S_CS"/>
</dbReference>
<gene>
    <name evidence="12" type="ORF">H0486_16885</name>
</gene>
<dbReference type="PRINTS" id="PR00354">
    <property type="entry name" value="7FE8SFRDOXIN"/>
</dbReference>
<dbReference type="Pfam" id="PF13187">
    <property type="entry name" value="Fer4_9"/>
    <property type="match status" value="1"/>
</dbReference>
<evidence type="ECO:0000259" key="11">
    <source>
        <dbReference type="PROSITE" id="PS51379"/>
    </source>
</evidence>
<protein>
    <recommendedName>
        <fullName evidence="3 10">Ferredoxin</fullName>
    </recommendedName>
</protein>
<evidence type="ECO:0000313" key="12">
    <source>
        <dbReference type="EMBL" id="MBB2184556.1"/>
    </source>
</evidence>
<keyword evidence="8 10" id="KW-0408">Iron</keyword>
<dbReference type="Gene3D" id="3.30.70.20">
    <property type="match status" value="1"/>
</dbReference>
<dbReference type="RefSeq" id="WP_228354119.1">
    <property type="nucleotide sequence ID" value="NZ_JACEGA010000001.1"/>
</dbReference>
<comment type="cofactor">
    <cofactor evidence="1 10">
        <name>[4Fe-4S] cluster</name>
        <dbReference type="ChEBI" id="CHEBI:49883"/>
    </cofactor>
</comment>
<evidence type="ECO:0000256" key="3">
    <source>
        <dbReference type="ARBA" id="ARBA00013529"/>
    </source>
</evidence>
<dbReference type="GO" id="GO:0009055">
    <property type="term" value="F:electron transfer activity"/>
    <property type="evidence" value="ECO:0007669"/>
    <property type="project" value="UniProtKB-UniRule"/>
</dbReference>
<dbReference type="Proteomes" id="UP000574276">
    <property type="component" value="Unassembled WGS sequence"/>
</dbReference>
<keyword evidence="5 10" id="KW-0004">4Fe-4S</keyword>
<keyword evidence="6 10" id="KW-0479">Metal-binding</keyword>
<dbReference type="GO" id="GO:0005737">
    <property type="term" value="C:cytoplasm"/>
    <property type="evidence" value="ECO:0007669"/>
    <property type="project" value="TreeGrafter"/>
</dbReference>
<evidence type="ECO:0000256" key="5">
    <source>
        <dbReference type="ARBA" id="ARBA00022485"/>
    </source>
</evidence>
<dbReference type="GO" id="GO:0046872">
    <property type="term" value="F:metal ion binding"/>
    <property type="evidence" value="ECO:0007669"/>
    <property type="project" value="UniProtKB-UniRule"/>
</dbReference>
<keyword evidence="9 10" id="KW-0411">Iron-sulfur</keyword>
<dbReference type="InterPro" id="IPR050157">
    <property type="entry name" value="PSI_iron-sulfur_center"/>
</dbReference>
<dbReference type="PANTHER" id="PTHR24960:SF79">
    <property type="entry name" value="PHOTOSYSTEM I IRON-SULFUR CENTER"/>
    <property type="match status" value="1"/>
</dbReference>
<dbReference type="EMBL" id="JACEGA010000001">
    <property type="protein sequence ID" value="MBB2184556.1"/>
    <property type="molecule type" value="Genomic_DNA"/>
</dbReference>
<evidence type="ECO:0000256" key="9">
    <source>
        <dbReference type="ARBA" id="ARBA00023014"/>
    </source>
</evidence>
<keyword evidence="13" id="KW-1185">Reference proteome</keyword>
<evidence type="ECO:0000256" key="4">
    <source>
        <dbReference type="ARBA" id="ARBA00022448"/>
    </source>
</evidence>
<keyword evidence="4 10" id="KW-0813">Transport</keyword>
<evidence type="ECO:0000313" key="13">
    <source>
        <dbReference type="Proteomes" id="UP000574276"/>
    </source>
</evidence>
<feature type="domain" description="4Fe-4S ferredoxin-type" evidence="11">
    <location>
        <begin position="1"/>
        <end position="25"/>
    </location>
</feature>